<name>A0A381KMX3_9ENTR</name>
<evidence type="ECO:0000259" key="2">
    <source>
        <dbReference type="Pfam" id="PF12486"/>
    </source>
</evidence>
<dbReference type="PANTHER" id="PTHR37024:SF5">
    <property type="entry name" value="IMPA N-TERMINAL DOMAIN-CONTAINING PROTEIN"/>
    <property type="match status" value="1"/>
</dbReference>
<accession>A0A381KMX3</accession>
<sequence>MFHSAERHLKTGSDPRTLPDFSELRDELAKLSHPARPDVNWQYVEKLALNLFDTNGVELQTAAWFTLARTNLAGIQGFNEGMAILDVLIRYQWSAMWPASAHARIEILSSLSKRLQQIFRTLSFHRVDLPALYQSEKLLSSTGEALQRLELHNAAGTDVLRQILKNTVVRLENSDASSDQLESHRTDVTLPVRAEDLAAEVNNSPRWVYVVDTQPTVNVEVRQKPTPRIAPGLAFLSGLLTAGVLSLVAFKFIPTLLSHPEEEAVMSSLTALPTSLPLPVADQLRNDSPAWLANRDSYAKTLKTRLDELITIPPYWPLQYGSQLVEQTRHLYPDTELSKTVSKDWQSKLAANSLPAASISGWYQGVTDLQKLQDRLNHLDEKKGKYMTVSELKTAVFSISKSFNDSIPAEELIRQLQKSSVNQPVSRDLQNRADLQLRQLNNSYMLVTTRNRE</sequence>
<dbReference type="AlphaFoldDB" id="A0A381KMX3"/>
<organism evidence="3 4">
    <name type="scientific">Buttiauxella agrestis</name>
    <dbReference type="NCBI Taxonomy" id="82977"/>
    <lineage>
        <taxon>Bacteria</taxon>
        <taxon>Pseudomonadati</taxon>
        <taxon>Pseudomonadota</taxon>
        <taxon>Gammaproteobacteria</taxon>
        <taxon>Enterobacterales</taxon>
        <taxon>Enterobacteriaceae</taxon>
        <taxon>Buttiauxella</taxon>
    </lineage>
</organism>
<gene>
    <name evidence="3" type="ORF">NCTC12119_04749</name>
</gene>
<dbReference type="InterPro" id="IPR021069">
    <property type="entry name" value="ImpA_C"/>
</dbReference>
<proteinExistence type="predicted"/>
<evidence type="ECO:0000313" key="4">
    <source>
        <dbReference type="Proteomes" id="UP000255528"/>
    </source>
</evidence>
<feature type="domain" description="ImpA N-terminal" evidence="1">
    <location>
        <begin position="10"/>
        <end position="111"/>
    </location>
</feature>
<dbReference type="RefSeq" id="WP_115631964.1">
    <property type="nucleotide sequence ID" value="NZ_UIGI01000002.1"/>
</dbReference>
<protein>
    <submittedName>
        <fullName evidence="3">Uncharacterized protein conserved in bacteria</fullName>
    </submittedName>
</protein>
<feature type="domain" description="ImpA C-terminal" evidence="2">
    <location>
        <begin position="305"/>
        <end position="446"/>
    </location>
</feature>
<dbReference type="InterPro" id="IPR010657">
    <property type="entry name" value="ImpA_N"/>
</dbReference>
<dbReference type="Pfam" id="PF12486">
    <property type="entry name" value="VasL"/>
    <property type="match status" value="1"/>
</dbReference>
<evidence type="ECO:0000313" key="3">
    <source>
        <dbReference type="EMBL" id="SUY92720.1"/>
    </source>
</evidence>
<dbReference type="EMBL" id="UIGI01000002">
    <property type="protein sequence ID" value="SUY92720.1"/>
    <property type="molecule type" value="Genomic_DNA"/>
</dbReference>
<dbReference type="PANTHER" id="PTHR37024">
    <property type="entry name" value="TYPE VI SECRETION SYSTEM DUF2094 AND IMPA-RELATED DOMAIN PROTEIN"/>
    <property type="match status" value="1"/>
</dbReference>
<dbReference type="Proteomes" id="UP000255528">
    <property type="component" value="Unassembled WGS sequence"/>
</dbReference>
<dbReference type="Pfam" id="PF06812">
    <property type="entry name" value="ImpA_N"/>
    <property type="match status" value="1"/>
</dbReference>
<evidence type="ECO:0000259" key="1">
    <source>
        <dbReference type="Pfam" id="PF06812"/>
    </source>
</evidence>
<reference evidence="3 4" key="1">
    <citation type="submission" date="2018-06" db="EMBL/GenBank/DDBJ databases">
        <authorList>
            <consortium name="Pathogen Informatics"/>
            <person name="Doyle S."/>
        </authorList>
    </citation>
    <scope>NUCLEOTIDE SEQUENCE [LARGE SCALE GENOMIC DNA]</scope>
    <source>
        <strain evidence="3 4">NCTC12119</strain>
    </source>
</reference>